<evidence type="ECO:0000313" key="8">
    <source>
        <dbReference type="Proteomes" id="UP001315278"/>
    </source>
</evidence>
<sequence length="387" mass="41128">MSGMRWKGLVAGVLTFALAGSAALAQTAGVVKLGYVGSLTGPHSGWDVPALEGMQMAVTEINGAGGFKVGGKAYRIEIVQEDAQSKPDAAATAAQKLLSDEDIHVVMGVLTSVPGVPVATQMAKAKVMYIGGFTAMDGIVGKPGNELSFRALDTDDTVAKGFVPVVVKELGLKKIGILVPNDDVSKTFVKAYQPLFNQAGVEVSMVEFFQPGTTDFAPVLRKFQGKGLDSMFIGYADPDAEAIIRQSLEVGDLPKKFVYRGGSGAPAVKYADKIDGFVWQILTRDLASSSDEKVKAWIDRYKAATKKDIVANTYWALTFYDAVFMLGKAMDAAGTTTDQAAIAAKLKGMVYDGVRRMSFDKDGHAVTDVDIGIIKGGKTYSIPEKVL</sequence>
<reference evidence="8" key="1">
    <citation type="journal article" date="2021" name="ISME J.">
        <title>Evolutionary origin and ecological implication of a unique nif island in free-living Bradyrhizobium lineages.</title>
        <authorList>
            <person name="Tao J."/>
        </authorList>
    </citation>
    <scope>NUCLEOTIDE SEQUENCE [LARGE SCALE GENOMIC DNA]</scope>
    <source>
        <strain evidence="8">SZCCT0434</strain>
    </source>
</reference>
<keyword evidence="3 5" id="KW-0732">Signal</keyword>
<evidence type="ECO:0000256" key="4">
    <source>
        <dbReference type="ARBA" id="ARBA00022970"/>
    </source>
</evidence>
<protein>
    <submittedName>
        <fullName evidence="7">ABC transporter substrate-binding protein</fullName>
    </submittedName>
</protein>
<name>A0ABS5FWA4_9BRAD</name>
<dbReference type="InterPro" id="IPR028081">
    <property type="entry name" value="Leu-bd"/>
</dbReference>
<dbReference type="Proteomes" id="UP001315278">
    <property type="component" value="Unassembled WGS sequence"/>
</dbReference>
<evidence type="ECO:0000259" key="6">
    <source>
        <dbReference type="Pfam" id="PF13458"/>
    </source>
</evidence>
<dbReference type="EMBL" id="JAFCJH010000070">
    <property type="protein sequence ID" value="MBR0801089.1"/>
    <property type="molecule type" value="Genomic_DNA"/>
</dbReference>
<keyword evidence="4" id="KW-0029">Amino-acid transport</keyword>
<dbReference type="RefSeq" id="WP_212495231.1">
    <property type="nucleotide sequence ID" value="NZ_JAFCJH010000070.1"/>
</dbReference>
<dbReference type="Gene3D" id="3.40.50.2300">
    <property type="match status" value="2"/>
</dbReference>
<accession>A0ABS5FWA4</accession>
<evidence type="ECO:0000256" key="2">
    <source>
        <dbReference type="ARBA" id="ARBA00022448"/>
    </source>
</evidence>
<dbReference type="PRINTS" id="PR00337">
    <property type="entry name" value="LEUILEVALBP"/>
</dbReference>
<dbReference type="SUPFAM" id="SSF53822">
    <property type="entry name" value="Periplasmic binding protein-like I"/>
    <property type="match status" value="1"/>
</dbReference>
<organism evidence="7 8">
    <name type="scientific">Bradyrhizobium jicamae</name>
    <dbReference type="NCBI Taxonomy" id="280332"/>
    <lineage>
        <taxon>Bacteria</taxon>
        <taxon>Pseudomonadati</taxon>
        <taxon>Pseudomonadota</taxon>
        <taxon>Alphaproteobacteria</taxon>
        <taxon>Hyphomicrobiales</taxon>
        <taxon>Nitrobacteraceae</taxon>
        <taxon>Bradyrhizobium</taxon>
    </lineage>
</organism>
<keyword evidence="2" id="KW-0813">Transport</keyword>
<feature type="signal peptide" evidence="5">
    <location>
        <begin position="1"/>
        <end position="25"/>
    </location>
</feature>
<evidence type="ECO:0000256" key="5">
    <source>
        <dbReference type="SAM" id="SignalP"/>
    </source>
</evidence>
<comment type="similarity">
    <text evidence="1">Belongs to the leucine-binding protein family.</text>
</comment>
<feature type="domain" description="Leucine-binding protein" evidence="6">
    <location>
        <begin position="31"/>
        <end position="377"/>
    </location>
</feature>
<dbReference type="Pfam" id="PF13458">
    <property type="entry name" value="Peripla_BP_6"/>
    <property type="match status" value="1"/>
</dbReference>
<comment type="caution">
    <text evidence="7">The sequence shown here is derived from an EMBL/GenBank/DDBJ whole genome shotgun (WGS) entry which is preliminary data.</text>
</comment>
<dbReference type="PANTHER" id="PTHR30483:SF6">
    <property type="entry name" value="PERIPLASMIC BINDING PROTEIN OF ABC TRANSPORTER FOR NATURAL AMINO ACIDS"/>
    <property type="match status" value="1"/>
</dbReference>
<feature type="chain" id="PRO_5045559864" evidence="5">
    <location>
        <begin position="26"/>
        <end position="387"/>
    </location>
</feature>
<dbReference type="InterPro" id="IPR028082">
    <property type="entry name" value="Peripla_BP_I"/>
</dbReference>
<evidence type="ECO:0000313" key="7">
    <source>
        <dbReference type="EMBL" id="MBR0801089.1"/>
    </source>
</evidence>
<dbReference type="InterPro" id="IPR051010">
    <property type="entry name" value="BCAA_transport"/>
</dbReference>
<keyword evidence="8" id="KW-1185">Reference proteome</keyword>
<evidence type="ECO:0000256" key="3">
    <source>
        <dbReference type="ARBA" id="ARBA00022729"/>
    </source>
</evidence>
<gene>
    <name evidence="7" type="ORF">JQ615_37595</name>
</gene>
<dbReference type="InterPro" id="IPR000709">
    <property type="entry name" value="Leu_Ile_Val-bd"/>
</dbReference>
<proteinExistence type="inferred from homology"/>
<evidence type="ECO:0000256" key="1">
    <source>
        <dbReference type="ARBA" id="ARBA00010062"/>
    </source>
</evidence>
<dbReference type="PANTHER" id="PTHR30483">
    <property type="entry name" value="LEUCINE-SPECIFIC-BINDING PROTEIN"/>
    <property type="match status" value="1"/>
</dbReference>